<evidence type="ECO:0000259" key="3">
    <source>
        <dbReference type="Pfam" id="PF00557"/>
    </source>
</evidence>
<proteinExistence type="predicted"/>
<dbReference type="Gene3D" id="3.40.350.10">
    <property type="entry name" value="Creatinase/prolidase N-terminal domain"/>
    <property type="match status" value="1"/>
</dbReference>
<feature type="domain" description="Peptidase M24" evidence="3">
    <location>
        <begin position="149"/>
        <end position="354"/>
    </location>
</feature>
<dbReference type="SUPFAM" id="SSF55920">
    <property type="entry name" value="Creatinase/aminopeptidase"/>
    <property type="match status" value="1"/>
</dbReference>
<dbReference type="InterPro" id="IPR000994">
    <property type="entry name" value="Pept_M24"/>
</dbReference>
<dbReference type="InterPro" id="IPR000587">
    <property type="entry name" value="Creatinase_N"/>
</dbReference>
<dbReference type="PANTHER" id="PTHR46112">
    <property type="entry name" value="AMINOPEPTIDASE"/>
    <property type="match status" value="1"/>
</dbReference>
<accession>A0A830GBH6</accession>
<dbReference type="InterPro" id="IPR001714">
    <property type="entry name" value="Pept_M24_MAP"/>
</dbReference>
<dbReference type="PANTHER" id="PTHR46112:SF3">
    <property type="entry name" value="AMINOPEPTIDASE YPDF"/>
    <property type="match status" value="1"/>
</dbReference>
<dbReference type="InterPro" id="IPR050659">
    <property type="entry name" value="Peptidase_M24B"/>
</dbReference>
<dbReference type="CDD" id="cd01092">
    <property type="entry name" value="APP-like"/>
    <property type="match status" value="1"/>
</dbReference>
<dbReference type="Gene3D" id="3.90.230.10">
    <property type="entry name" value="Creatinase/methionine aminopeptidase superfamily"/>
    <property type="match status" value="1"/>
</dbReference>
<dbReference type="AlphaFoldDB" id="A0A830GBH6"/>
<name>A0A830GBH6_9EURY</name>
<dbReference type="GO" id="GO:0016787">
    <property type="term" value="F:hydrolase activity"/>
    <property type="evidence" value="ECO:0007669"/>
    <property type="project" value="UniProtKB-KW"/>
</dbReference>
<dbReference type="InterPro" id="IPR029149">
    <property type="entry name" value="Creatin/AminoP/Spt16_N"/>
</dbReference>
<dbReference type="InterPro" id="IPR036005">
    <property type="entry name" value="Creatinase/aminopeptidase-like"/>
</dbReference>
<dbReference type="RefSeq" id="WP_188878763.1">
    <property type="nucleotide sequence ID" value="NZ_BMOQ01000005.1"/>
</dbReference>
<dbReference type="PRINTS" id="PR00599">
    <property type="entry name" value="MAPEPTIDASE"/>
</dbReference>
<keyword evidence="2" id="KW-0378">Hydrolase</keyword>
<dbReference type="OrthoDB" id="1346at2157"/>
<keyword evidence="6" id="KW-1185">Reference proteome</keyword>
<evidence type="ECO:0000256" key="1">
    <source>
        <dbReference type="ARBA" id="ARBA00022723"/>
    </source>
</evidence>
<dbReference type="Pfam" id="PF01321">
    <property type="entry name" value="Creatinase_N"/>
    <property type="match status" value="1"/>
</dbReference>
<dbReference type="Proteomes" id="UP000608850">
    <property type="component" value="Unassembled WGS sequence"/>
</dbReference>
<dbReference type="InterPro" id="IPR001131">
    <property type="entry name" value="Peptidase_M24B_aminopep-P_CS"/>
</dbReference>
<sequence>MRSPFDRRTRAARAALRERGAAAFALTPGANTAYLVDYAADAGERHAFLFLPARGEPILVVPELDGARARTDAAVADVRTWGDADDPLAVAGDALDDCGVAGGEVLLDPEMAARFVLDLQGLRPDCEFALADGALGPLRARKDDAEIDALRRAGRAADRAMRDVRGWGDEAVGRTERELARRIAARLDAHGGHGTAFPTIVASGPNAANPHHDPGERAIEAGDPVTLDFGTRVDGYPSDQTRTVVFAGDPPAEYAAAHETVRDAQRAAVDAVEPGVPAHEIDAAARDVIEAAGYGDAFVHRTGHGVGLGVHEAPTIVAGNATPLEAGMVFSVEPGIYVEGAWGVRVEDLVVVTETGCERLNDTPRGWRI</sequence>
<reference evidence="5 6" key="1">
    <citation type="journal article" date="2019" name="Int. J. Syst. Evol. Microbiol.">
        <title>The Global Catalogue of Microorganisms (GCM) 10K type strain sequencing project: providing services to taxonomists for standard genome sequencing and annotation.</title>
        <authorList>
            <consortium name="The Broad Institute Genomics Platform"/>
            <consortium name="The Broad Institute Genome Sequencing Center for Infectious Disease"/>
            <person name="Wu L."/>
            <person name="Ma J."/>
        </authorList>
    </citation>
    <scope>NUCLEOTIDE SEQUENCE [LARGE SCALE GENOMIC DNA]</scope>
    <source>
        <strain evidence="5 6">JCM 16331</strain>
    </source>
</reference>
<comment type="caution">
    <text evidence="5">The sequence shown here is derived from an EMBL/GenBank/DDBJ whole genome shotgun (WGS) entry which is preliminary data.</text>
</comment>
<organism evidence="5 6">
    <name type="scientific">Halarchaeum nitratireducens</name>
    <dbReference type="NCBI Taxonomy" id="489913"/>
    <lineage>
        <taxon>Archaea</taxon>
        <taxon>Methanobacteriati</taxon>
        <taxon>Methanobacteriota</taxon>
        <taxon>Stenosarchaea group</taxon>
        <taxon>Halobacteria</taxon>
        <taxon>Halobacteriales</taxon>
        <taxon>Halobacteriaceae</taxon>
    </lineage>
</organism>
<dbReference type="PROSITE" id="PS00491">
    <property type="entry name" value="PROLINE_PEPTIDASE"/>
    <property type="match status" value="1"/>
</dbReference>
<dbReference type="GO" id="GO:0046872">
    <property type="term" value="F:metal ion binding"/>
    <property type="evidence" value="ECO:0007669"/>
    <property type="project" value="UniProtKB-KW"/>
</dbReference>
<feature type="domain" description="Creatinase N-terminal" evidence="4">
    <location>
        <begin position="8"/>
        <end position="139"/>
    </location>
</feature>
<dbReference type="Pfam" id="PF00557">
    <property type="entry name" value="Peptidase_M24"/>
    <property type="match status" value="1"/>
</dbReference>
<evidence type="ECO:0000259" key="4">
    <source>
        <dbReference type="Pfam" id="PF01321"/>
    </source>
</evidence>
<evidence type="ECO:0000256" key="2">
    <source>
        <dbReference type="ARBA" id="ARBA00022801"/>
    </source>
</evidence>
<dbReference type="EMBL" id="BMOQ01000005">
    <property type="protein sequence ID" value="GGN19084.1"/>
    <property type="molecule type" value="Genomic_DNA"/>
</dbReference>
<keyword evidence="1" id="KW-0479">Metal-binding</keyword>
<protein>
    <submittedName>
        <fullName evidence="5">Peptidase</fullName>
    </submittedName>
</protein>
<gene>
    <name evidence="5" type="ORF">GCM10009021_20180</name>
</gene>
<dbReference type="SUPFAM" id="SSF53092">
    <property type="entry name" value="Creatinase/prolidase N-terminal domain"/>
    <property type="match status" value="1"/>
</dbReference>
<evidence type="ECO:0000313" key="5">
    <source>
        <dbReference type="EMBL" id="GGN19084.1"/>
    </source>
</evidence>
<evidence type="ECO:0000313" key="6">
    <source>
        <dbReference type="Proteomes" id="UP000608850"/>
    </source>
</evidence>